<evidence type="ECO:0000259" key="6">
    <source>
        <dbReference type="Pfam" id="PF23050"/>
    </source>
</evidence>
<dbReference type="InterPro" id="IPR056629">
    <property type="entry name" value="KH_N4BP1_1st"/>
</dbReference>
<evidence type="ECO:0000259" key="5">
    <source>
        <dbReference type="Pfam" id="PF11977"/>
    </source>
</evidence>
<feature type="compositionally biased region" description="Polar residues" evidence="4">
    <location>
        <begin position="276"/>
        <end position="287"/>
    </location>
</feature>
<proteinExistence type="inferred from homology"/>
<dbReference type="InterPro" id="IPR036612">
    <property type="entry name" value="KH_dom_type_1_sf"/>
</dbReference>
<dbReference type="PANTHER" id="PTHR12876:SF28">
    <property type="entry name" value="PROTEIN KHNYN"/>
    <property type="match status" value="1"/>
</dbReference>
<dbReference type="InterPro" id="IPR051101">
    <property type="entry name" value="ZC3H12/N4BP1_RNase_Reg"/>
</dbReference>
<dbReference type="GO" id="GO:0036464">
    <property type="term" value="C:cytoplasmic ribonucleoprotein granule"/>
    <property type="evidence" value="ECO:0007669"/>
    <property type="project" value="TreeGrafter"/>
</dbReference>
<evidence type="ECO:0000256" key="1">
    <source>
        <dbReference type="ARBA" id="ARBA00038274"/>
    </source>
</evidence>
<dbReference type="InterPro" id="IPR056630">
    <property type="entry name" value="KH_N4BP1_2nd"/>
</dbReference>
<feature type="region of interest" description="Disordered" evidence="4">
    <location>
        <begin position="398"/>
        <end position="417"/>
    </location>
</feature>
<dbReference type="Pfam" id="PF23255">
    <property type="entry name" value="DUF7070"/>
    <property type="match status" value="1"/>
</dbReference>
<evidence type="ECO:0000259" key="7">
    <source>
        <dbReference type="Pfam" id="PF23052"/>
    </source>
</evidence>
<dbReference type="InterPro" id="IPR056578">
    <property type="entry name" value="UBA_N4BP1_C"/>
</dbReference>
<evidence type="ECO:0000256" key="2">
    <source>
        <dbReference type="ARBA" id="ARBA00039336"/>
    </source>
</evidence>
<dbReference type="SUPFAM" id="SSF54791">
    <property type="entry name" value="Eukaryotic type KH-domain (KH-domain type I)"/>
    <property type="match status" value="1"/>
</dbReference>
<protein>
    <recommendedName>
        <fullName evidence="2">NEDD4-binding protein 1</fullName>
    </recommendedName>
</protein>
<dbReference type="GO" id="GO:0003729">
    <property type="term" value="F:mRNA binding"/>
    <property type="evidence" value="ECO:0007669"/>
    <property type="project" value="TreeGrafter"/>
</dbReference>
<accession>A0A6P8PW83</accession>
<feature type="domain" description="RNase NYN" evidence="5">
    <location>
        <begin position="584"/>
        <end position="736"/>
    </location>
</feature>
<evidence type="ECO:0000259" key="8">
    <source>
        <dbReference type="Pfam" id="PF23053"/>
    </source>
</evidence>
<feature type="region of interest" description="Disordered" evidence="4">
    <location>
        <begin position="316"/>
        <end position="349"/>
    </location>
</feature>
<sequence>MSRGEGWVLDEFAICQEWEEAVREERRRIEKLFDVELNILGILGRVQGPRESQGAQQIWLQLLGLRDNLNKAKDYIKGLCNPEMTEPLSYPKDMNCIFLGANGLFLNCLVSGTSASISLNAHGSLQISGLTESVVMAQSRIHEFVERYQKNPRLPEEQEARVKREFKGLVEANIDKHTMDLLILPSSVKEELLNLVREVVLHKDETNLPHKAQNPNSRLLGPPVPWKKPEISEVCPRDLVRSQEAGQRRQVLQQRASRPMPDFSDSSPGELPGSPQPRNHQIRTGTSGEPEVPQIYLYSEDDLQRLDVTPAQVDIQGQNGQHPKLPGLLKDVSQSNGEKEEDEELSQSVLMSSGTEKEFCMLLNFFKTMGYEEGMVKKVLVEEGIQEPSEILDRLQIDQEPQRPGSPTLWTNSGDRVETTGADNEYLLEVLKSAVENCGYSPSEITDLKEGSLATLLRKLNEGKAQGTESPKMSERKYHGSPSRRVPCGPPENRPWTAVSEASVLKVASALTSGSSTPDIRQASTQEPVEDICQATAGTWAEAESRRSSGQQAASVVTGVQRFNEAMQTPFQLNLRNKPGKENLRHIIIDGSNVAMVHGLNQFFSCRGIALAVQHFWDRGHRELTVLVPQWRMKKDSKAKEQHFLTELNALGLLSFTPSRIVEGKRITPYDDRFLLQLAEQTDGVILTNDNLRDMAQESGKWKVIIKERLLQFTFAGDIFLVPDDPLGRNGPGLDQFLSKTQKPRARKSHTFAGQRNPVQVPLHPVAHTEILTPWNQRVGGGTEDSRAVEGAERPRLPQETDCLREKLLDIFAEQTLKVDFVLQSEPCTQDLNKLSELILNLRF</sequence>
<dbReference type="GO" id="GO:0004521">
    <property type="term" value="F:RNA endonuclease activity"/>
    <property type="evidence" value="ECO:0007669"/>
    <property type="project" value="TreeGrafter"/>
</dbReference>
<feature type="region of interest" description="Disordered" evidence="4">
    <location>
        <begin position="238"/>
        <end position="292"/>
    </location>
</feature>
<feature type="domain" description="N4BP1 first type I KH-domain" evidence="6">
    <location>
        <begin position="10"/>
        <end position="81"/>
    </location>
</feature>
<dbReference type="FunFam" id="3.40.50.11980:FF:000001">
    <property type="entry name" value="ZC3H12A isoform 1"/>
    <property type="match status" value="1"/>
</dbReference>
<keyword evidence="11" id="KW-1185">Reference proteome</keyword>
<comment type="function">
    <text evidence="3">Potent suppressor of cytokine production that acts as a regulator of innate immune signaling and inflammation. Acts as a key negative regulator of select cytokine and chemokine responses elicited by TRIF-independent Toll-like receptors (TLRs), thereby limiting inflammatory cytokine responses to minor insults. Has ribonuclease activity.</text>
</comment>
<dbReference type="Gene3D" id="3.40.50.11980">
    <property type="match status" value="1"/>
</dbReference>
<dbReference type="Pfam" id="PF11977">
    <property type="entry name" value="RNase_Zc3h12a"/>
    <property type="match status" value="1"/>
</dbReference>
<dbReference type="GO" id="GO:0005634">
    <property type="term" value="C:nucleus"/>
    <property type="evidence" value="ECO:0007669"/>
    <property type="project" value="TreeGrafter"/>
</dbReference>
<evidence type="ECO:0000313" key="11">
    <source>
        <dbReference type="Proteomes" id="UP000515159"/>
    </source>
</evidence>
<dbReference type="GeneID" id="117349592"/>
<dbReference type="Proteomes" id="UP000515159">
    <property type="component" value="Chromosome 16"/>
</dbReference>
<dbReference type="KEGG" id="gsh:117349592"/>
<dbReference type="PANTHER" id="PTHR12876">
    <property type="entry name" value="N4BP1-RELATED"/>
    <property type="match status" value="1"/>
</dbReference>
<feature type="region of interest" description="Disordered" evidence="4">
    <location>
        <begin position="462"/>
        <end position="494"/>
    </location>
</feature>
<dbReference type="RefSeq" id="XP_033779073.1">
    <property type="nucleotide sequence ID" value="XM_033923182.1"/>
</dbReference>
<dbReference type="InterPro" id="IPR021869">
    <property type="entry name" value="RNase_Zc3h12_NYN"/>
</dbReference>
<dbReference type="OrthoDB" id="392925at2759"/>
<evidence type="ECO:0000256" key="4">
    <source>
        <dbReference type="SAM" id="MobiDB-lite"/>
    </source>
</evidence>
<organism evidence="11 12">
    <name type="scientific">Geotrypetes seraphini</name>
    <name type="common">Gaboon caecilian</name>
    <name type="synonym">Caecilia seraphini</name>
    <dbReference type="NCBI Taxonomy" id="260995"/>
    <lineage>
        <taxon>Eukaryota</taxon>
        <taxon>Metazoa</taxon>
        <taxon>Chordata</taxon>
        <taxon>Craniata</taxon>
        <taxon>Vertebrata</taxon>
        <taxon>Euteleostomi</taxon>
        <taxon>Amphibia</taxon>
        <taxon>Gymnophiona</taxon>
        <taxon>Geotrypetes</taxon>
    </lineage>
</organism>
<dbReference type="AlphaFoldDB" id="A0A6P8PW83"/>
<gene>
    <name evidence="12" type="primary">KHNYN</name>
</gene>
<dbReference type="Pfam" id="PF23053">
    <property type="entry name" value="UBA_N4BP1"/>
    <property type="match status" value="1"/>
</dbReference>
<feature type="domain" description="N4BP1 UBA-like" evidence="8">
    <location>
        <begin position="357"/>
        <end position="400"/>
    </location>
</feature>
<feature type="domain" description="N4BP1 C-terminal UBA" evidence="9">
    <location>
        <begin position="795"/>
        <end position="841"/>
    </location>
</feature>
<reference evidence="12" key="1">
    <citation type="submission" date="2025-08" db="UniProtKB">
        <authorList>
            <consortium name="RefSeq"/>
        </authorList>
    </citation>
    <scope>IDENTIFICATION</scope>
</reference>
<name>A0A6P8PW83_GEOSA</name>
<evidence type="ECO:0000256" key="3">
    <source>
        <dbReference type="ARBA" id="ARBA00054635"/>
    </source>
</evidence>
<evidence type="ECO:0000259" key="10">
    <source>
        <dbReference type="Pfam" id="PF23255"/>
    </source>
</evidence>
<feature type="domain" description="DUF7070" evidence="10">
    <location>
        <begin position="424"/>
        <end position="464"/>
    </location>
</feature>
<dbReference type="CTD" id="23351"/>
<comment type="similarity">
    <text evidence="1">Belongs to the N4BP1 family.</text>
</comment>
<feature type="domain" description="N4BP1 second type I KH-domain" evidence="7">
    <location>
        <begin position="82"/>
        <end position="198"/>
    </location>
</feature>
<dbReference type="Pfam" id="PF23054">
    <property type="entry name" value="UBA_N4BP1_C"/>
    <property type="match status" value="1"/>
</dbReference>
<evidence type="ECO:0000259" key="9">
    <source>
        <dbReference type="Pfam" id="PF23054"/>
    </source>
</evidence>
<dbReference type="InterPro" id="IPR055498">
    <property type="entry name" value="DUF7070"/>
</dbReference>
<dbReference type="InterPro" id="IPR056631">
    <property type="entry name" value="UBA_N4BP1"/>
</dbReference>
<evidence type="ECO:0000313" key="12">
    <source>
        <dbReference type="RefSeq" id="XP_033779073.1"/>
    </source>
</evidence>
<dbReference type="Pfam" id="PF23050">
    <property type="entry name" value="KH_N4BP1_1st"/>
    <property type="match status" value="1"/>
</dbReference>
<dbReference type="InParanoid" id="A0A6P8PW83"/>
<dbReference type="Pfam" id="PF23052">
    <property type="entry name" value="KH_N4BP1_2nd"/>
    <property type="match status" value="1"/>
</dbReference>